<evidence type="ECO:0000313" key="2">
    <source>
        <dbReference type="Proteomes" id="UP001603857"/>
    </source>
</evidence>
<comment type="caution">
    <text evidence="1">The sequence shown here is derived from an EMBL/GenBank/DDBJ whole genome shotgun (WGS) entry which is preliminary data.</text>
</comment>
<reference evidence="1 2" key="1">
    <citation type="submission" date="2024-08" db="EMBL/GenBank/DDBJ databases">
        <title>Insights into the chromosomal genome structure of Flemingia macrophylla.</title>
        <authorList>
            <person name="Ding Y."/>
            <person name="Zhao Y."/>
            <person name="Bi W."/>
            <person name="Wu M."/>
            <person name="Zhao G."/>
            <person name="Gong Y."/>
            <person name="Li W."/>
            <person name="Zhang P."/>
        </authorList>
    </citation>
    <scope>NUCLEOTIDE SEQUENCE [LARGE SCALE GENOMIC DNA]</scope>
    <source>
        <strain evidence="1">DYQJB</strain>
        <tissue evidence="1">Leaf</tissue>
    </source>
</reference>
<dbReference type="InterPro" id="IPR018971">
    <property type="entry name" value="DUF1997"/>
</dbReference>
<protein>
    <submittedName>
        <fullName evidence="1">Uncharacterized protein</fullName>
    </submittedName>
</protein>
<dbReference type="PANTHER" id="PTHR34133:SF8">
    <property type="entry name" value="OS07G0633000 PROTEIN"/>
    <property type="match status" value="1"/>
</dbReference>
<organism evidence="1 2">
    <name type="scientific">Flemingia macrophylla</name>
    <dbReference type="NCBI Taxonomy" id="520843"/>
    <lineage>
        <taxon>Eukaryota</taxon>
        <taxon>Viridiplantae</taxon>
        <taxon>Streptophyta</taxon>
        <taxon>Embryophyta</taxon>
        <taxon>Tracheophyta</taxon>
        <taxon>Spermatophyta</taxon>
        <taxon>Magnoliopsida</taxon>
        <taxon>eudicotyledons</taxon>
        <taxon>Gunneridae</taxon>
        <taxon>Pentapetalae</taxon>
        <taxon>rosids</taxon>
        <taxon>fabids</taxon>
        <taxon>Fabales</taxon>
        <taxon>Fabaceae</taxon>
        <taxon>Papilionoideae</taxon>
        <taxon>50 kb inversion clade</taxon>
        <taxon>NPAAA clade</taxon>
        <taxon>indigoferoid/millettioid clade</taxon>
        <taxon>Phaseoleae</taxon>
        <taxon>Flemingia</taxon>
    </lineage>
</organism>
<gene>
    <name evidence="1" type="ORF">Fmac_016696</name>
</gene>
<dbReference type="Proteomes" id="UP001603857">
    <property type="component" value="Unassembled WGS sequence"/>
</dbReference>
<proteinExistence type="predicted"/>
<name>A0ABD1MI69_9FABA</name>
<dbReference type="EMBL" id="JBGMDY010000005">
    <property type="protein sequence ID" value="KAL2335483.1"/>
    <property type="molecule type" value="Genomic_DNA"/>
</dbReference>
<accession>A0ABD1MI69</accession>
<dbReference type="Pfam" id="PF09366">
    <property type="entry name" value="DUF1997"/>
    <property type="match status" value="2"/>
</dbReference>
<dbReference type="AlphaFoldDB" id="A0ABD1MI69"/>
<sequence>MASLLMVPFQPILLKRLQRSYHTKTSSKSIRNEKTSSFSFRSKANVPLYELPGASFDQYMDDKHRVLRAVFSDDKGLTTQQLNEEEWRITMRPIQCLFLNVKPTADVRLTFKSNGEDYPPHIPHHITKVLELHFIRWELQGLNTFNKDPYHVRLDVKGSLYPERMGRYSWLKNQMEMKITFCVSPETAFIPEKVLKKALELVFKTVFEEMKEEFYGAHGTDTTEGMAWAVKECTHVFWACIMGTRGNPQGADWYMLCHYTCTFESLENSMASFDQYMDDKLRVLGAVFSADKGLTTQLNEEEWRITMRPIQCLFLIVKPTADVKLTFKSNGEDYPPHIPRQITKVLELHFIRWELQGLNIFNKDPYHVSLDVKSSLHPERVGRFSWLKNQIEMKITFCVSPETAFIPENVLKDALELVFKTVLEEMVKELPGRLLEDYNRFKKNKSKKNSAQT</sequence>
<evidence type="ECO:0000313" key="1">
    <source>
        <dbReference type="EMBL" id="KAL2335483.1"/>
    </source>
</evidence>
<dbReference type="PANTHER" id="PTHR34133">
    <property type="entry name" value="OS07G0633000 PROTEIN"/>
    <property type="match status" value="1"/>
</dbReference>
<keyword evidence="2" id="KW-1185">Reference proteome</keyword>